<gene>
    <name evidence="3" type="ORF">ACFSQZ_01540</name>
</gene>
<dbReference type="Pfam" id="PF13690">
    <property type="entry name" value="CheX"/>
    <property type="match status" value="1"/>
</dbReference>
<reference evidence="4" key="1">
    <citation type="journal article" date="2019" name="Int. J. Syst. Evol. Microbiol.">
        <title>The Global Catalogue of Microorganisms (GCM) 10K type strain sequencing project: providing services to taxonomists for standard genome sequencing and annotation.</title>
        <authorList>
            <consortium name="The Broad Institute Genomics Platform"/>
            <consortium name="The Broad Institute Genome Sequencing Center for Infectious Disease"/>
            <person name="Wu L."/>
            <person name="Ma J."/>
        </authorList>
    </citation>
    <scope>NUCLEOTIDE SEQUENCE [LARGE SCALE GENOMIC DNA]</scope>
    <source>
        <strain evidence="4">JCM 16545</strain>
    </source>
</reference>
<feature type="domain" description="Chemotaxis phosphatase CheX-like" evidence="2">
    <location>
        <begin position="52"/>
        <end position="151"/>
    </location>
</feature>
<keyword evidence="4" id="KW-1185">Reference proteome</keyword>
<dbReference type="InterPro" id="IPR028051">
    <property type="entry name" value="CheX-like_dom"/>
</dbReference>
<dbReference type="InterPro" id="IPR028976">
    <property type="entry name" value="CheC-like_sf"/>
</dbReference>
<keyword evidence="1" id="KW-0145">Chemotaxis</keyword>
<organism evidence="3 4">
    <name type="scientific">Rubritalea spongiae</name>
    <dbReference type="NCBI Taxonomy" id="430797"/>
    <lineage>
        <taxon>Bacteria</taxon>
        <taxon>Pseudomonadati</taxon>
        <taxon>Verrucomicrobiota</taxon>
        <taxon>Verrucomicrobiia</taxon>
        <taxon>Verrucomicrobiales</taxon>
        <taxon>Rubritaleaceae</taxon>
        <taxon>Rubritalea</taxon>
    </lineage>
</organism>
<comment type="caution">
    <text evidence="3">The sequence shown here is derived from an EMBL/GenBank/DDBJ whole genome shotgun (WGS) entry which is preliminary data.</text>
</comment>
<evidence type="ECO:0000313" key="4">
    <source>
        <dbReference type="Proteomes" id="UP001597297"/>
    </source>
</evidence>
<dbReference type="EMBL" id="JBHUJC010000003">
    <property type="protein sequence ID" value="MFD2275137.1"/>
    <property type="molecule type" value="Genomic_DNA"/>
</dbReference>
<protein>
    <submittedName>
        <fullName evidence="3">Chemotaxis protein CheX</fullName>
    </submittedName>
</protein>
<sequence>MAVREMRVRRGVDEDTVRFFVWSVWSFFQSSTKQEPEVGTPYLFETFEHDDYTGIIAMLGARKGTVHFTMSREMVDAILQRQGAAQSDRIEDDEQLEERRKDYMRVMTKIVASNVRNYLCEPFLVSVPVVATVKGEKLRRPKASHGIIFPVNWAGYRSHLVLSLGGDLVENGGGK</sequence>
<dbReference type="Gene3D" id="3.40.1550.10">
    <property type="entry name" value="CheC-like"/>
    <property type="match status" value="1"/>
</dbReference>
<evidence type="ECO:0000256" key="1">
    <source>
        <dbReference type="ARBA" id="ARBA00022500"/>
    </source>
</evidence>
<name>A0ABW5DYP3_9BACT</name>
<dbReference type="Proteomes" id="UP001597297">
    <property type="component" value="Unassembled WGS sequence"/>
</dbReference>
<proteinExistence type="predicted"/>
<accession>A0ABW5DYP3</accession>
<dbReference type="SUPFAM" id="SSF103039">
    <property type="entry name" value="CheC-like"/>
    <property type="match status" value="1"/>
</dbReference>
<evidence type="ECO:0000259" key="2">
    <source>
        <dbReference type="Pfam" id="PF13690"/>
    </source>
</evidence>
<evidence type="ECO:0000313" key="3">
    <source>
        <dbReference type="EMBL" id="MFD2275137.1"/>
    </source>
</evidence>